<dbReference type="Gramene" id="PRQ59486">
    <property type="protein sequence ID" value="PRQ59486"/>
    <property type="gene ID" value="RchiOBHm_Chr1g0370711"/>
</dbReference>
<evidence type="ECO:0000313" key="3">
    <source>
        <dbReference type="Proteomes" id="UP000238479"/>
    </source>
</evidence>
<accession>A0A2P6SLE3</accession>
<comment type="caution">
    <text evidence="2">The sequence shown here is derived from an EMBL/GenBank/DDBJ whole genome shotgun (WGS) entry which is preliminary data.</text>
</comment>
<feature type="region of interest" description="Disordered" evidence="1">
    <location>
        <begin position="20"/>
        <end position="52"/>
    </location>
</feature>
<evidence type="ECO:0000313" key="2">
    <source>
        <dbReference type="EMBL" id="PRQ59486.1"/>
    </source>
</evidence>
<dbReference type="AlphaFoldDB" id="A0A2P6SLE3"/>
<feature type="compositionally biased region" description="Basic and acidic residues" evidence="1">
    <location>
        <begin position="27"/>
        <end position="45"/>
    </location>
</feature>
<evidence type="ECO:0000256" key="1">
    <source>
        <dbReference type="SAM" id="MobiDB-lite"/>
    </source>
</evidence>
<protein>
    <submittedName>
        <fullName evidence="2">Uncharacterized protein</fullName>
    </submittedName>
</protein>
<dbReference type="Proteomes" id="UP000238479">
    <property type="component" value="Chromosome 1"/>
</dbReference>
<gene>
    <name evidence="2" type="ORF">RchiOBHm_Chr1g0370711</name>
</gene>
<name>A0A2P6SLE3_ROSCH</name>
<organism evidence="2 3">
    <name type="scientific">Rosa chinensis</name>
    <name type="common">China rose</name>
    <dbReference type="NCBI Taxonomy" id="74649"/>
    <lineage>
        <taxon>Eukaryota</taxon>
        <taxon>Viridiplantae</taxon>
        <taxon>Streptophyta</taxon>
        <taxon>Embryophyta</taxon>
        <taxon>Tracheophyta</taxon>
        <taxon>Spermatophyta</taxon>
        <taxon>Magnoliopsida</taxon>
        <taxon>eudicotyledons</taxon>
        <taxon>Gunneridae</taxon>
        <taxon>Pentapetalae</taxon>
        <taxon>rosids</taxon>
        <taxon>fabids</taxon>
        <taxon>Rosales</taxon>
        <taxon>Rosaceae</taxon>
        <taxon>Rosoideae</taxon>
        <taxon>Rosoideae incertae sedis</taxon>
        <taxon>Rosa</taxon>
    </lineage>
</organism>
<keyword evidence="3" id="KW-1185">Reference proteome</keyword>
<dbReference type="EMBL" id="PDCK01000039">
    <property type="protein sequence ID" value="PRQ59486.1"/>
    <property type="molecule type" value="Genomic_DNA"/>
</dbReference>
<sequence length="58" mass="6892">MLPSVSSFFYCVFTPESDRTIAPTKRKKEEEGNSHHETEQREKRGTGRRRRRGIWVLI</sequence>
<proteinExistence type="predicted"/>
<reference evidence="2 3" key="1">
    <citation type="journal article" date="2018" name="Nat. Genet.">
        <title>The Rosa genome provides new insights in the design of modern roses.</title>
        <authorList>
            <person name="Bendahmane M."/>
        </authorList>
    </citation>
    <scope>NUCLEOTIDE SEQUENCE [LARGE SCALE GENOMIC DNA]</scope>
    <source>
        <strain evidence="3">cv. Old Blush</strain>
    </source>
</reference>